<dbReference type="Gene3D" id="1.10.10.10">
    <property type="entry name" value="Winged helix-like DNA-binding domain superfamily/Winged helix DNA-binding domain"/>
    <property type="match status" value="1"/>
</dbReference>
<keyword evidence="2" id="KW-0804">Transcription</keyword>
<dbReference type="InterPro" id="IPR050661">
    <property type="entry name" value="BglG_antiterminators"/>
</dbReference>
<keyword evidence="1" id="KW-0805">Transcription regulation</keyword>
<reference evidence="4" key="1">
    <citation type="submission" date="2024-05" db="EMBL/GenBank/DDBJ databases">
        <title>Aerococcus urinae taxonomy study.</title>
        <authorList>
            <person name="Christensen J."/>
            <person name="Senneby E."/>
        </authorList>
    </citation>
    <scope>NUCLEOTIDE SEQUENCE</scope>
    <source>
        <strain evidence="4">CDC-3352-U95</strain>
    </source>
</reference>
<dbReference type="RefSeq" id="WP_064293019.1">
    <property type="nucleotide sequence ID" value="NZ_CP127213.1"/>
</dbReference>
<dbReference type="InterPro" id="IPR036390">
    <property type="entry name" value="WH_DNA-bd_sf"/>
</dbReference>
<dbReference type="EMBL" id="JAOTMD010000002">
    <property type="protein sequence ID" value="MCY3025021.1"/>
    <property type="molecule type" value="Genomic_DNA"/>
</dbReference>
<organism evidence="4 5">
    <name type="scientific">Aerococcus loyolae</name>
    <dbReference type="NCBI Taxonomy" id="2976809"/>
    <lineage>
        <taxon>Bacteria</taxon>
        <taxon>Bacillati</taxon>
        <taxon>Bacillota</taxon>
        <taxon>Bacilli</taxon>
        <taxon>Lactobacillales</taxon>
        <taxon>Aerococcaceae</taxon>
        <taxon>Aerococcus</taxon>
    </lineage>
</organism>
<evidence type="ECO:0000313" key="5">
    <source>
        <dbReference type="Proteomes" id="UP001072007"/>
    </source>
</evidence>
<gene>
    <name evidence="4" type="ORF">ODY23_01675</name>
</gene>
<comment type="caution">
    <text evidence="4">The sequence shown here is derived from an EMBL/GenBank/DDBJ whole genome shotgun (WGS) entry which is preliminary data.</text>
</comment>
<dbReference type="Proteomes" id="UP001072007">
    <property type="component" value="Unassembled WGS sequence"/>
</dbReference>
<accession>A0ABT4BXN7</accession>
<evidence type="ECO:0000259" key="3">
    <source>
        <dbReference type="Pfam" id="PF08279"/>
    </source>
</evidence>
<dbReference type="SUPFAM" id="SSF46785">
    <property type="entry name" value="Winged helix' DNA-binding domain"/>
    <property type="match status" value="1"/>
</dbReference>
<dbReference type="InterPro" id="IPR013196">
    <property type="entry name" value="HTH_11"/>
</dbReference>
<dbReference type="PANTHER" id="PTHR30185">
    <property type="entry name" value="CRYPTIC BETA-GLUCOSIDE BGL OPERON ANTITERMINATOR"/>
    <property type="match status" value="1"/>
</dbReference>
<name>A0ABT4BXN7_9LACT</name>
<dbReference type="PANTHER" id="PTHR30185:SF18">
    <property type="entry name" value="TRANSCRIPTIONAL REGULATOR MTLR"/>
    <property type="match status" value="1"/>
</dbReference>
<dbReference type="GeneID" id="86970190"/>
<keyword evidence="5" id="KW-1185">Reference proteome</keyword>
<protein>
    <submittedName>
        <fullName evidence="4">HTH domain-containing protein</fullName>
    </submittedName>
</protein>
<evidence type="ECO:0000256" key="2">
    <source>
        <dbReference type="ARBA" id="ARBA00023163"/>
    </source>
</evidence>
<dbReference type="InterPro" id="IPR036388">
    <property type="entry name" value="WH-like_DNA-bd_sf"/>
</dbReference>
<evidence type="ECO:0000313" key="4">
    <source>
        <dbReference type="EMBL" id="MCY3025021.1"/>
    </source>
</evidence>
<feature type="domain" description="Helix-turn-helix type 11" evidence="3">
    <location>
        <begin position="17"/>
        <end position="74"/>
    </location>
</feature>
<proteinExistence type="predicted"/>
<evidence type="ECO:0000256" key="1">
    <source>
        <dbReference type="ARBA" id="ARBA00023015"/>
    </source>
</evidence>
<dbReference type="Pfam" id="PF08279">
    <property type="entry name" value="HTH_11"/>
    <property type="match status" value="1"/>
</dbReference>
<sequence>MEKEISERLVFLDDKPRLRSIFLLLFRSEGYITSQMIAEKLGVTSRTVKSDIKELSEGIVGLGYIKSKRAHGYRLVISDSQCEKQIKSLFQIFPSPKVENYKLNHILYILRRLMTSSSGVRLEDLQEELLTTSSLQDEISEVKKLITKYGLKLITRPKIGMKVRGPGFKKVMLTIRAYWYFDQHIQSQSGLVEFDNLFECSKEEKEQIRQITLTSITKSRIVFSDLNLERFILYLIYGRNNFFKTKLDLPKINFDETKTDEYRVVIEILNKLSSRMDGFDFTSEYVRFLTYIAVMSTDLYRFADCSYDNYNGLLAIAQESRNFLLRKISDYLQIEFLDDYTCFKDTLKIMLPISIKMLLNVSDSIDMRYKDFESSSYNPILKYFVVRVSKDFFKRYGYEMSKREQDLIFTTFLGVLNRINLDIKKLRIAIIAIDGRLSTQQLKFNLQHYFSEFIEKIDTKTLYELTFNTSVSYDYYLCPKIGKNLLIPQKPIYFVKDDISEFNYDDSFRQIFFKSYCYDQILPPIELVQEEKDDQNYDYIVDIIHKEGKIRFKLSLTSPNEQILVYRPFDSEYIISVGVNIQGKAQKLKMLMNVLNRMVQRMNRLSSRPLTYSDLLND</sequence>